<gene>
    <name evidence="1" type="ORF">SNE40_020429</name>
</gene>
<dbReference type="EMBL" id="JAZGQO010000015">
    <property type="protein sequence ID" value="KAK6169358.1"/>
    <property type="molecule type" value="Genomic_DNA"/>
</dbReference>
<accession>A0AAN8G7D5</accession>
<reference evidence="1 2" key="1">
    <citation type="submission" date="2024-01" db="EMBL/GenBank/DDBJ databases">
        <title>The genome of the rayed Mediterranean limpet Patella caerulea (Linnaeus, 1758).</title>
        <authorList>
            <person name="Anh-Thu Weber A."/>
            <person name="Halstead-Nussloch G."/>
        </authorList>
    </citation>
    <scope>NUCLEOTIDE SEQUENCE [LARGE SCALE GENOMIC DNA]</scope>
    <source>
        <strain evidence="1">AATW-2023a</strain>
        <tissue evidence="1">Whole specimen</tissue>
    </source>
</reference>
<dbReference type="AlphaFoldDB" id="A0AAN8G7D5"/>
<sequence length="356" mass="40792">MKWSPPKIEEYIEIFSVLPTPEHRETDSEDHDVVTSVCYCRGMDLQQVGIPRMPHGIKSRDFTKEIMSVETCLKVLPKRKGRGRARMLEEREDHFNSVGKIKNQYITCLDDLDNTSTIDSLSTRDTTSETSSLFGDCEFSETDENEEILLTNQKPICIPVPKRPFVKPRPPKTFNHESVSDFPLLSSNADTDNSLTFQPVKRKKRERRKKMDVTVKNTLGATADLLTVSKPVYTKPLGMSFSGEEINKKRWKASENVPHDSGLRRTVSSEQNWKLYGPCVVQLEGVPVTGDLDILEETLNNFGKVMDSEVYVEGDNFTLRYRFSNEDECEWVVSYLHDTDMLYPDARSVLVCFRVE</sequence>
<proteinExistence type="predicted"/>
<organism evidence="1 2">
    <name type="scientific">Patella caerulea</name>
    <name type="common">Rayed Mediterranean limpet</name>
    <dbReference type="NCBI Taxonomy" id="87958"/>
    <lineage>
        <taxon>Eukaryota</taxon>
        <taxon>Metazoa</taxon>
        <taxon>Spiralia</taxon>
        <taxon>Lophotrochozoa</taxon>
        <taxon>Mollusca</taxon>
        <taxon>Gastropoda</taxon>
        <taxon>Patellogastropoda</taxon>
        <taxon>Patelloidea</taxon>
        <taxon>Patellidae</taxon>
        <taxon>Patella</taxon>
    </lineage>
</organism>
<protein>
    <submittedName>
        <fullName evidence="1">Uncharacterized protein</fullName>
    </submittedName>
</protein>
<keyword evidence="2" id="KW-1185">Reference proteome</keyword>
<evidence type="ECO:0000313" key="1">
    <source>
        <dbReference type="EMBL" id="KAK6169358.1"/>
    </source>
</evidence>
<evidence type="ECO:0000313" key="2">
    <source>
        <dbReference type="Proteomes" id="UP001347796"/>
    </source>
</evidence>
<comment type="caution">
    <text evidence="1">The sequence shown here is derived from an EMBL/GenBank/DDBJ whole genome shotgun (WGS) entry which is preliminary data.</text>
</comment>
<name>A0AAN8G7D5_PATCE</name>
<dbReference type="Proteomes" id="UP001347796">
    <property type="component" value="Unassembled WGS sequence"/>
</dbReference>